<dbReference type="STRING" id="436907.A7TNA5"/>
<organism evidence="16">
    <name type="scientific">Vanderwaltozyma polyspora (strain ATCC 22028 / DSM 70294 / BCRC 21397 / CBS 2163 / NBRC 10782 / NRRL Y-8283 / UCD 57-17)</name>
    <name type="common">Kluyveromyces polysporus</name>
    <dbReference type="NCBI Taxonomy" id="436907"/>
    <lineage>
        <taxon>Eukaryota</taxon>
        <taxon>Fungi</taxon>
        <taxon>Dikarya</taxon>
        <taxon>Ascomycota</taxon>
        <taxon>Saccharomycotina</taxon>
        <taxon>Saccharomycetes</taxon>
        <taxon>Saccharomycetales</taxon>
        <taxon>Saccharomycetaceae</taxon>
        <taxon>Vanderwaltozyma</taxon>
    </lineage>
</organism>
<evidence type="ECO:0000259" key="14">
    <source>
        <dbReference type="PROSITE" id="PS50255"/>
    </source>
</evidence>
<evidence type="ECO:0000256" key="1">
    <source>
        <dbReference type="ARBA" id="ARBA00004131"/>
    </source>
</evidence>
<keyword evidence="3 13" id="KW-0349">Heme</keyword>
<dbReference type="Pfam" id="PF00173">
    <property type="entry name" value="Cyt-b5"/>
    <property type="match status" value="1"/>
</dbReference>
<dbReference type="GeneID" id="5544366"/>
<dbReference type="GO" id="GO:0016126">
    <property type="term" value="P:sterol biosynthetic process"/>
    <property type="evidence" value="ECO:0007669"/>
    <property type="project" value="EnsemblFungi"/>
</dbReference>
<keyword evidence="6" id="KW-0256">Endoplasmic reticulum</keyword>
<dbReference type="OrthoDB" id="260519at2759"/>
<dbReference type="Proteomes" id="UP000000267">
    <property type="component" value="Unassembled WGS sequence"/>
</dbReference>
<keyword evidence="13" id="KW-1133">Transmembrane helix</keyword>
<keyword evidence="10 13" id="KW-0472">Membrane</keyword>
<keyword evidence="5 13" id="KW-0479">Metal-binding</keyword>
<keyword evidence="7" id="KW-0492">Microsome</keyword>
<keyword evidence="9 13" id="KW-0408">Iron</keyword>
<evidence type="ECO:0000256" key="12">
    <source>
        <dbReference type="ARBA" id="ARBA00038168"/>
    </source>
</evidence>
<accession>A7TNA5</accession>
<keyword evidence="8" id="KW-0249">Electron transport</keyword>
<dbReference type="OMA" id="WIVIHND"/>
<dbReference type="eggNOG" id="KOG0537">
    <property type="taxonomic scope" value="Eukaryota"/>
</dbReference>
<keyword evidence="2" id="KW-0813">Transport</keyword>
<dbReference type="PANTHER" id="PTHR19359:SF150">
    <property type="entry name" value="CYTOCHROME B5"/>
    <property type="match status" value="1"/>
</dbReference>
<dbReference type="InParanoid" id="A7TNA5"/>
<dbReference type="AlphaFoldDB" id="A7TNA5"/>
<evidence type="ECO:0000256" key="13">
    <source>
        <dbReference type="RuleBase" id="RU362121"/>
    </source>
</evidence>
<evidence type="ECO:0000313" key="16">
    <source>
        <dbReference type="Proteomes" id="UP000000267"/>
    </source>
</evidence>
<comment type="similarity">
    <text evidence="12 13">Belongs to the cytochrome b5 family.</text>
</comment>
<dbReference type="PRINTS" id="PR00363">
    <property type="entry name" value="CYTOCHROMEB5"/>
</dbReference>
<dbReference type="GO" id="GO:0020037">
    <property type="term" value="F:heme binding"/>
    <property type="evidence" value="ECO:0007669"/>
    <property type="project" value="UniProtKB-UniRule"/>
</dbReference>
<evidence type="ECO:0000313" key="15">
    <source>
        <dbReference type="EMBL" id="EDO16237.1"/>
    </source>
</evidence>
<dbReference type="EMBL" id="DS480429">
    <property type="protein sequence ID" value="EDO16237.1"/>
    <property type="molecule type" value="Genomic_DNA"/>
</dbReference>
<dbReference type="InterPro" id="IPR036400">
    <property type="entry name" value="Cyt_B5-like_heme/steroid_sf"/>
</dbReference>
<evidence type="ECO:0000256" key="10">
    <source>
        <dbReference type="ARBA" id="ARBA00023136"/>
    </source>
</evidence>
<dbReference type="Gene3D" id="3.10.120.10">
    <property type="entry name" value="Cytochrome b5-like heme/steroid binding domain"/>
    <property type="match status" value="1"/>
</dbReference>
<evidence type="ECO:0000256" key="4">
    <source>
        <dbReference type="ARBA" id="ARBA00022692"/>
    </source>
</evidence>
<evidence type="ECO:0000256" key="3">
    <source>
        <dbReference type="ARBA" id="ARBA00022617"/>
    </source>
</evidence>
<evidence type="ECO:0000256" key="7">
    <source>
        <dbReference type="ARBA" id="ARBA00022848"/>
    </source>
</evidence>
<dbReference type="PROSITE" id="PS00191">
    <property type="entry name" value="CYTOCHROME_B5_1"/>
    <property type="match status" value="1"/>
</dbReference>
<evidence type="ECO:0000256" key="5">
    <source>
        <dbReference type="ARBA" id="ARBA00022723"/>
    </source>
</evidence>
<dbReference type="SMART" id="SM01117">
    <property type="entry name" value="Cyt-b5"/>
    <property type="match status" value="1"/>
</dbReference>
<dbReference type="GO" id="GO:0046872">
    <property type="term" value="F:metal ion binding"/>
    <property type="evidence" value="ECO:0007669"/>
    <property type="project" value="UniProtKB-UniRule"/>
</dbReference>
<dbReference type="InterPro" id="IPR018506">
    <property type="entry name" value="Cyt_B5_heme-BS"/>
</dbReference>
<dbReference type="PANTHER" id="PTHR19359">
    <property type="entry name" value="CYTOCHROME B5"/>
    <property type="match status" value="1"/>
</dbReference>
<dbReference type="InterPro" id="IPR001199">
    <property type="entry name" value="Cyt_B5-like_heme/steroid-bd"/>
</dbReference>
<dbReference type="PROSITE" id="PS50255">
    <property type="entry name" value="CYTOCHROME_B5_2"/>
    <property type="match status" value="1"/>
</dbReference>
<keyword evidence="16" id="KW-1185">Reference proteome</keyword>
<dbReference type="HOGENOM" id="CLU_102602_3_2_1"/>
<keyword evidence="4 13" id="KW-0812">Transmembrane</keyword>
<protein>
    <recommendedName>
        <fullName evidence="14">Cytochrome b5 heme-binding domain-containing protein</fullName>
    </recommendedName>
</protein>
<reference evidence="15 16" key="1">
    <citation type="journal article" date="2007" name="Proc. Natl. Acad. Sci. U.S.A.">
        <title>Independent sorting-out of thousands of duplicated gene pairs in two yeast species descended from a whole-genome duplication.</title>
        <authorList>
            <person name="Scannell D.R."/>
            <person name="Frank A.C."/>
            <person name="Conant G.C."/>
            <person name="Byrne K.P."/>
            <person name="Woolfit M."/>
            <person name="Wolfe K.H."/>
        </authorList>
    </citation>
    <scope>NUCLEOTIDE SEQUENCE [LARGE SCALE GENOMIC DNA]</scope>
    <source>
        <strain evidence="16">ATCC 22028 / DSM 70294 / BCRC 21397 / CBS 2163 / NBRC 10782 / NRRL Y-8283 / UCD 57-17</strain>
    </source>
</reference>
<dbReference type="InterPro" id="IPR050668">
    <property type="entry name" value="Cytochrome_b5"/>
</dbReference>
<dbReference type="FunFam" id="3.10.120.10:FF:000002">
    <property type="entry name" value="Cytochrome b5 type B"/>
    <property type="match status" value="1"/>
</dbReference>
<evidence type="ECO:0000256" key="2">
    <source>
        <dbReference type="ARBA" id="ARBA00022448"/>
    </source>
</evidence>
<gene>
    <name evidence="15" type="ORF">Kpol_505p14</name>
</gene>
<dbReference type="KEGG" id="vpo:Kpol_505p14"/>
<evidence type="ECO:0000256" key="11">
    <source>
        <dbReference type="ARBA" id="ARBA00037877"/>
    </source>
</evidence>
<evidence type="ECO:0000256" key="6">
    <source>
        <dbReference type="ARBA" id="ARBA00022824"/>
    </source>
</evidence>
<comment type="subcellular location">
    <subcellularLocation>
        <location evidence="1">Endoplasmic reticulum membrane</location>
        <topology evidence="1">Single-pass membrane protein</topology>
        <orientation evidence="1">Cytoplasmic side</orientation>
    </subcellularLocation>
    <subcellularLocation>
        <location evidence="11">Microsome membrane</location>
        <topology evidence="11">Single-pass membrane protein</topology>
        <orientation evidence="11">Cytoplasmic side</orientation>
    </subcellularLocation>
</comment>
<dbReference type="GO" id="GO:0005789">
    <property type="term" value="C:endoplasmic reticulum membrane"/>
    <property type="evidence" value="ECO:0007669"/>
    <property type="project" value="UniProtKB-SubCell"/>
</dbReference>
<dbReference type="GO" id="GO:0009055">
    <property type="term" value="F:electron transfer activity"/>
    <property type="evidence" value="ECO:0007669"/>
    <property type="project" value="EnsemblFungi"/>
</dbReference>
<evidence type="ECO:0000256" key="8">
    <source>
        <dbReference type="ARBA" id="ARBA00022982"/>
    </source>
</evidence>
<evidence type="ECO:0000256" key="9">
    <source>
        <dbReference type="ARBA" id="ARBA00023004"/>
    </source>
</evidence>
<sequence>MSKVYTYQEIAEHNTTESCWIVIDGKVYDTTKFLDEHPGGDEIILDLAGQDATESFEDIGHSDEALKILKKLYIGDLDKTSKPVEVVSASSTTSEEAWQGNANLVMIIAALFFAVAYYIANNK</sequence>
<feature type="transmembrane region" description="Helical" evidence="13">
    <location>
        <begin position="102"/>
        <end position="120"/>
    </location>
</feature>
<dbReference type="PhylomeDB" id="A7TNA5"/>
<dbReference type="SUPFAM" id="SSF55856">
    <property type="entry name" value="Cytochrome b5-like heme/steroid binding domain"/>
    <property type="match status" value="1"/>
</dbReference>
<dbReference type="RefSeq" id="XP_001644095.1">
    <property type="nucleotide sequence ID" value="XM_001644045.1"/>
</dbReference>
<dbReference type="FunCoup" id="A7TNA5">
    <property type="interactions" value="779"/>
</dbReference>
<name>A7TNA5_VANPO</name>
<feature type="domain" description="Cytochrome b5 heme-binding" evidence="14">
    <location>
        <begin position="2"/>
        <end position="78"/>
    </location>
</feature>
<proteinExistence type="inferred from homology"/>